<keyword evidence="12" id="KW-0472">Membrane</keyword>
<keyword evidence="8" id="KW-1133">Transmembrane helix</keyword>
<keyword evidence="7 13" id="KW-0479">Metal-binding</keyword>
<dbReference type="GO" id="GO:0005506">
    <property type="term" value="F:iron ion binding"/>
    <property type="evidence" value="ECO:0007669"/>
    <property type="project" value="InterPro"/>
</dbReference>
<dbReference type="AlphaFoldDB" id="A0A8H5M2W5"/>
<comment type="caution">
    <text evidence="15">The sequence shown here is derived from an EMBL/GenBank/DDBJ whole genome shotgun (WGS) entry which is preliminary data.</text>
</comment>
<dbReference type="PRINTS" id="PR00463">
    <property type="entry name" value="EP450I"/>
</dbReference>
<keyword evidence="16" id="KW-1185">Reference proteome</keyword>
<dbReference type="InterPro" id="IPR001128">
    <property type="entry name" value="Cyt_P450"/>
</dbReference>
<accession>A0A8H5M2W5</accession>
<comment type="cofactor">
    <cofactor evidence="1 13">
        <name>heme</name>
        <dbReference type="ChEBI" id="CHEBI:30413"/>
    </cofactor>
</comment>
<evidence type="ECO:0000256" key="2">
    <source>
        <dbReference type="ARBA" id="ARBA00004370"/>
    </source>
</evidence>
<dbReference type="GO" id="GO:0020037">
    <property type="term" value="F:heme binding"/>
    <property type="evidence" value="ECO:0007669"/>
    <property type="project" value="InterPro"/>
</dbReference>
<dbReference type="PANTHER" id="PTHR24305:SF166">
    <property type="entry name" value="CYTOCHROME P450 12A4, MITOCHONDRIAL-RELATED"/>
    <property type="match status" value="1"/>
</dbReference>
<comment type="similarity">
    <text evidence="4 14">Belongs to the cytochrome P450 family.</text>
</comment>
<evidence type="ECO:0000256" key="9">
    <source>
        <dbReference type="ARBA" id="ARBA00023002"/>
    </source>
</evidence>
<dbReference type="GO" id="GO:0016020">
    <property type="term" value="C:membrane"/>
    <property type="evidence" value="ECO:0007669"/>
    <property type="project" value="UniProtKB-SubCell"/>
</dbReference>
<organism evidence="15 16">
    <name type="scientific">Collybiopsis confluens</name>
    <dbReference type="NCBI Taxonomy" id="2823264"/>
    <lineage>
        <taxon>Eukaryota</taxon>
        <taxon>Fungi</taxon>
        <taxon>Dikarya</taxon>
        <taxon>Basidiomycota</taxon>
        <taxon>Agaricomycotina</taxon>
        <taxon>Agaricomycetes</taxon>
        <taxon>Agaricomycetidae</taxon>
        <taxon>Agaricales</taxon>
        <taxon>Marasmiineae</taxon>
        <taxon>Omphalotaceae</taxon>
        <taxon>Collybiopsis</taxon>
    </lineage>
</organism>
<dbReference type="Gene3D" id="1.10.630.10">
    <property type="entry name" value="Cytochrome P450"/>
    <property type="match status" value="1"/>
</dbReference>
<dbReference type="GO" id="GO:0004497">
    <property type="term" value="F:monooxygenase activity"/>
    <property type="evidence" value="ECO:0007669"/>
    <property type="project" value="UniProtKB-KW"/>
</dbReference>
<evidence type="ECO:0000256" key="13">
    <source>
        <dbReference type="PIRSR" id="PIRSR602401-1"/>
    </source>
</evidence>
<dbReference type="InterPro" id="IPR036396">
    <property type="entry name" value="Cyt_P450_sf"/>
</dbReference>
<name>A0A8H5M2W5_9AGAR</name>
<dbReference type="SUPFAM" id="SSF48264">
    <property type="entry name" value="Cytochrome P450"/>
    <property type="match status" value="1"/>
</dbReference>
<dbReference type="PROSITE" id="PS00086">
    <property type="entry name" value="CYTOCHROME_P450"/>
    <property type="match status" value="1"/>
</dbReference>
<dbReference type="Proteomes" id="UP000518752">
    <property type="component" value="Unassembled WGS sequence"/>
</dbReference>
<evidence type="ECO:0000256" key="8">
    <source>
        <dbReference type="ARBA" id="ARBA00022989"/>
    </source>
</evidence>
<evidence type="ECO:0000256" key="7">
    <source>
        <dbReference type="ARBA" id="ARBA00022723"/>
    </source>
</evidence>
<evidence type="ECO:0000256" key="4">
    <source>
        <dbReference type="ARBA" id="ARBA00010617"/>
    </source>
</evidence>
<evidence type="ECO:0000256" key="1">
    <source>
        <dbReference type="ARBA" id="ARBA00001971"/>
    </source>
</evidence>
<evidence type="ECO:0000256" key="11">
    <source>
        <dbReference type="ARBA" id="ARBA00023033"/>
    </source>
</evidence>
<dbReference type="OrthoDB" id="1470350at2759"/>
<dbReference type="PRINTS" id="PR00385">
    <property type="entry name" value="P450"/>
</dbReference>
<sequence>MFGTFTLILLGGVFVLQGLSYLFRHPLNRFPGPRLAKWTSWYRAYYDLVGQGAWVRQLEILHARYGSIVRVGPNEEAAAMRSLLASYFSRRAVIRRETVIREKILKFISRLKSFHIEYAKPVSLNRALQSASLDILTSVIFSQSFNVLDSPAFEHPFVYHRKTSVLNIWITKYLPTPVLAAFTRLIPRIDLAKDAVVKQCNIIRKEFEITQSDSDDAQADSNNTLFHYLLRRIQELLAKPATSATTSARLEELLKPSRLIGEGINARFAGADTVANACIVGVRHLLINSDILKRLVEELDNAWPAESEPSYEELEKLPYLTAVIKESLRLSHGVVSPLGRVVGPGEAVIAGEQIPPGTNVGISATFVHLNPELFPDPAKFKPERWLDRAPRVENTTEINSDRYLVSFSRGPRACVGIHLAWCELYLIFGMLFRKLELNLVNVQDLHGPLCFDDFFTPIFTGNPPLVFVKERES</sequence>
<dbReference type="EMBL" id="JAACJN010000070">
    <property type="protein sequence ID" value="KAF5379295.1"/>
    <property type="molecule type" value="Genomic_DNA"/>
</dbReference>
<keyword evidence="9 14" id="KW-0560">Oxidoreductase</keyword>
<evidence type="ECO:0000256" key="10">
    <source>
        <dbReference type="ARBA" id="ARBA00023004"/>
    </source>
</evidence>
<keyword evidence="11 14" id="KW-0503">Monooxygenase</keyword>
<protein>
    <recommendedName>
        <fullName evidence="17">Cytochrome P450</fullName>
    </recommendedName>
</protein>
<dbReference type="PANTHER" id="PTHR24305">
    <property type="entry name" value="CYTOCHROME P450"/>
    <property type="match status" value="1"/>
</dbReference>
<evidence type="ECO:0000313" key="16">
    <source>
        <dbReference type="Proteomes" id="UP000518752"/>
    </source>
</evidence>
<keyword evidence="10 13" id="KW-0408">Iron</keyword>
<evidence type="ECO:0000256" key="3">
    <source>
        <dbReference type="ARBA" id="ARBA00004721"/>
    </source>
</evidence>
<comment type="pathway">
    <text evidence="3">Secondary metabolite biosynthesis; terpenoid biosynthesis.</text>
</comment>
<evidence type="ECO:0000256" key="5">
    <source>
        <dbReference type="ARBA" id="ARBA00022617"/>
    </source>
</evidence>
<feature type="binding site" description="axial binding residue" evidence="13">
    <location>
        <position position="414"/>
    </location>
    <ligand>
        <name>heme</name>
        <dbReference type="ChEBI" id="CHEBI:30413"/>
    </ligand>
    <ligandPart>
        <name>Fe</name>
        <dbReference type="ChEBI" id="CHEBI:18248"/>
    </ligandPart>
</feature>
<proteinExistence type="inferred from homology"/>
<keyword evidence="6" id="KW-0812">Transmembrane</keyword>
<keyword evidence="5 13" id="KW-0349">Heme</keyword>
<evidence type="ECO:0000313" key="15">
    <source>
        <dbReference type="EMBL" id="KAF5379295.1"/>
    </source>
</evidence>
<evidence type="ECO:0008006" key="17">
    <source>
        <dbReference type="Google" id="ProtNLM"/>
    </source>
</evidence>
<dbReference type="InterPro" id="IPR050121">
    <property type="entry name" value="Cytochrome_P450_monoxygenase"/>
</dbReference>
<dbReference type="InterPro" id="IPR017972">
    <property type="entry name" value="Cyt_P450_CS"/>
</dbReference>
<dbReference type="GO" id="GO:0016705">
    <property type="term" value="F:oxidoreductase activity, acting on paired donors, with incorporation or reduction of molecular oxygen"/>
    <property type="evidence" value="ECO:0007669"/>
    <property type="project" value="InterPro"/>
</dbReference>
<comment type="subcellular location">
    <subcellularLocation>
        <location evidence="2">Membrane</location>
    </subcellularLocation>
</comment>
<evidence type="ECO:0000256" key="6">
    <source>
        <dbReference type="ARBA" id="ARBA00022692"/>
    </source>
</evidence>
<gene>
    <name evidence="15" type="ORF">D9757_007640</name>
</gene>
<reference evidence="15 16" key="1">
    <citation type="journal article" date="2020" name="ISME J.">
        <title>Uncovering the hidden diversity of litter-decomposition mechanisms in mushroom-forming fungi.</title>
        <authorList>
            <person name="Floudas D."/>
            <person name="Bentzer J."/>
            <person name="Ahren D."/>
            <person name="Johansson T."/>
            <person name="Persson P."/>
            <person name="Tunlid A."/>
        </authorList>
    </citation>
    <scope>NUCLEOTIDE SEQUENCE [LARGE SCALE GENOMIC DNA]</scope>
    <source>
        <strain evidence="15 16">CBS 406.79</strain>
    </source>
</reference>
<evidence type="ECO:0000256" key="12">
    <source>
        <dbReference type="ARBA" id="ARBA00023136"/>
    </source>
</evidence>
<dbReference type="InterPro" id="IPR002401">
    <property type="entry name" value="Cyt_P450_E_grp-I"/>
</dbReference>
<dbReference type="Pfam" id="PF00067">
    <property type="entry name" value="p450"/>
    <property type="match status" value="1"/>
</dbReference>
<dbReference type="CDD" id="cd11062">
    <property type="entry name" value="CYP58-like"/>
    <property type="match status" value="1"/>
</dbReference>
<evidence type="ECO:0000256" key="14">
    <source>
        <dbReference type="RuleBase" id="RU000461"/>
    </source>
</evidence>